<dbReference type="Proteomes" id="UP000008177">
    <property type="component" value="Unplaced contigs"/>
</dbReference>
<reference evidence="2" key="1">
    <citation type="journal article" date="2011" name="PLoS Genet.">
        <title>Genomic analysis of the necrotrophic fungal pathogens Sclerotinia sclerotiorum and Botrytis cinerea.</title>
        <authorList>
            <person name="Amselem J."/>
            <person name="Cuomo C.A."/>
            <person name="van Kan J.A."/>
            <person name="Viaud M."/>
            <person name="Benito E.P."/>
            <person name="Couloux A."/>
            <person name="Coutinho P.M."/>
            <person name="de Vries R.P."/>
            <person name="Dyer P.S."/>
            <person name="Fillinger S."/>
            <person name="Fournier E."/>
            <person name="Gout L."/>
            <person name="Hahn M."/>
            <person name="Kohn L."/>
            <person name="Lapalu N."/>
            <person name="Plummer K.M."/>
            <person name="Pradier J.M."/>
            <person name="Quevillon E."/>
            <person name="Sharon A."/>
            <person name="Simon A."/>
            <person name="ten Have A."/>
            <person name="Tudzynski B."/>
            <person name="Tudzynski P."/>
            <person name="Wincker P."/>
            <person name="Andrew M."/>
            <person name="Anthouard V."/>
            <person name="Beever R.E."/>
            <person name="Beffa R."/>
            <person name="Benoit I."/>
            <person name="Bouzid O."/>
            <person name="Brault B."/>
            <person name="Chen Z."/>
            <person name="Choquer M."/>
            <person name="Collemare J."/>
            <person name="Cotton P."/>
            <person name="Danchin E.G."/>
            <person name="Da Silva C."/>
            <person name="Gautier A."/>
            <person name="Giraud C."/>
            <person name="Giraud T."/>
            <person name="Gonzalez C."/>
            <person name="Grossetete S."/>
            <person name="Guldener U."/>
            <person name="Henrissat B."/>
            <person name="Howlett B.J."/>
            <person name="Kodira C."/>
            <person name="Kretschmer M."/>
            <person name="Lappartient A."/>
            <person name="Leroch M."/>
            <person name="Levis C."/>
            <person name="Mauceli E."/>
            <person name="Neuveglise C."/>
            <person name="Oeser B."/>
            <person name="Pearson M."/>
            <person name="Poulain J."/>
            <person name="Poussereau N."/>
            <person name="Quesneville H."/>
            <person name="Rascle C."/>
            <person name="Schumacher J."/>
            <person name="Segurens B."/>
            <person name="Sexton A."/>
            <person name="Silva E."/>
            <person name="Sirven C."/>
            <person name="Soanes D.M."/>
            <person name="Talbot N.J."/>
            <person name="Templeton M."/>
            <person name="Yandava C."/>
            <person name="Yarden O."/>
            <person name="Zeng Q."/>
            <person name="Rollins J.A."/>
            <person name="Lebrun M.H."/>
            <person name="Dickman M."/>
        </authorList>
    </citation>
    <scope>NUCLEOTIDE SEQUENCE [LARGE SCALE GENOMIC DNA]</scope>
    <source>
        <strain evidence="2">T4</strain>
    </source>
</reference>
<protein>
    <submittedName>
        <fullName evidence="1">Uncharacterized protein</fullName>
    </submittedName>
</protein>
<dbReference type="InParanoid" id="G2Y7Q8"/>
<gene>
    <name evidence="1" type="ORF">BofuT4_uP034700.1</name>
</gene>
<dbReference type="EMBL" id="FQ790294">
    <property type="protein sequence ID" value="CCD34048.1"/>
    <property type="molecule type" value="Genomic_DNA"/>
</dbReference>
<name>G2Y7Q8_BOTF4</name>
<dbReference type="HOGENOM" id="CLU_2605755_0_0_1"/>
<accession>G2Y7Q8</accession>
<evidence type="ECO:0000313" key="1">
    <source>
        <dbReference type="EMBL" id="CCD34048.1"/>
    </source>
</evidence>
<evidence type="ECO:0000313" key="2">
    <source>
        <dbReference type="Proteomes" id="UP000008177"/>
    </source>
</evidence>
<sequence>MIAGDITDRFIEYQKSPRKGQWLNIAAPRAMATGLSINRGNVQSSSYFCLVSLPGRRFVRTTSSRLTAACIILSIRLVV</sequence>
<organism evidence="1 2">
    <name type="scientific">Botryotinia fuckeliana (strain T4)</name>
    <name type="common">Noble rot fungus</name>
    <name type="synonym">Botrytis cinerea</name>
    <dbReference type="NCBI Taxonomy" id="999810"/>
    <lineage>
        <taxon>Eukaryota</taxon>
        <taxon>Fungi</taxon>
        <taxon>Dikarya</taxon>
        <taxon>Ascomycota</taxon>
        <taxon>Pezizomycotina</taxon>
        <taxon>Leotiomycetes</taxon>
        <taxon>Helotiales</taxon>
        <taxon>Sclerotiniaceae</taxon>
        <taxon>Botrytis</taxon>
    </lineage>
</organism>
<dbReference type="AlphaFoldDB" id="G2Y7Q8"/>
<proteinExistence type="predicted"/>